<dbReference type="Gene3D" id="1.10.10.10">
    <property type="entry name" value="Winged helix-like DNA-binding domain superfamily/Winged helix DNA-binding domain"/>
    <property type="match status" value="1"/>
</dbReference>
<evidence type="ECO:0000313" key="4">
    <source>
        <dbReference type="Proteomes" id="UP000659047"/>
    </source>
</evidence>
<dbReference type="InterPro" id="IPR036388">
    <property type="entry name" value="WH-like_DNA-bd_sf"/>
</dbReference>
<evidence type="ECO:0000259" key="2">
    <source>
        <dbReference type="Pfam" id="PF00196"/>
    </source>
</evidence>
<proteinExistence type="predicted"/>
<feature type="domain" description="HTH luxR-type" evidence="2">
    <location>
        <begin position="147"/>
        <end position="192"/>
    </location>
</feature>
<evidence type="ECO:0000313" key="3">
    <source>
        <dbReference type="EMBL" id="MBK4715106.1"/>
    </source>
</evidence>
<dbReference type="Proteomes" id="UP000659047">
    <property type="component" value="Unassembled WGS sequence"/>
</dbReference>
<name>A0A8K0V1P8_9ENTR</name>
<dbReference type="AlphaFoldDB" id="A0A8K0V1P8"/>
<dbReference type="EMBL" id="JAEPBH010000014">
    <property type="protein sequence ID" value="MBK4715106.1"/>
    <property type="molecule type" value="Genomic_DNA"/>
</dbReference>
<dbReference type="Pfam" id="PF00196">
    <property type="entry name" value="GerE"/>
    <property type="match status" value="1"/>
</dbReference>
<dbReference type="GO" id="GO:0006355">
    <property type="term" value="P:regulation of DNA-templated transcription"/>
    <property type="evidence" value="ECO:0007669"/>
    <property type="project" value="InterPro"/>
</dbReference>
<dbReference type="SUPFAM" id="SSF46894">
    <property type="entry name" value="C-terminal effector domain of the bipartite response regulators"/>
    <property type="match status" value="1"/>
</dbReference>
<gene>
    <name evidence="3" type="ORF">JJB97_07135</name>
</gene>
<sequence>MELKNIINVGIVDSCKFTAMGLERLINSTSSKTIAIKTHNFTHLDEIYKCDMLFDMIIYDPLNTRNFLVNVDMDINILRKRQTFAKIYIYSTGVGFIKMTHVDGMFNKLISLPDLKALWQMAMNKLLAGSGGLNDNFAFTCNHRASCLTNEEVSVLRGYACNLKTKQIASVLGCSVKLIYLYKKNAISKLEASRGPGFYQRIRCILN</sequence>
<dbReference type="GO" id="GO:0003677">
    <property type="term" value="F:DNA binding"/>
    <property type="evidence" value="ECO:0007669"/>
    <property type="project" value="UniProtKB-KW"/>
</dbReference>
<accession>A0A8K0V1P8</accession>
<keyword evidence="4" id="KW-1185">Reference proteome</keyword>
<keyword evidence="1 3" id="KW-0238">DNA-binding</keyword>
<reference evidence="3" key="1">
    <citation type="submission" date="2021-01" db="EMBL/GenBank/DDBJ databases">
        <title>Intestinitalea alba gen. nov., sp. nov., a novel genus of the family Enterobacteriaceae, isolated from the gut of the plastic-eating mealworm Tenebrio molitor L.</title>
        <authorList>
            <person name="Yang Y."/>
        </authorList>
    </citation>
    <scope>NUCLEOTIDE SEQUENCE</scope>
    <source>
        <strain evidence="3">BIT-L3</strain>
    </source>
</reference>
<dbReference type="InterPro" id="IPR000792">
    <property type="entry name" value="Tscrpt_reg_LuxR_C"/>
</dbReference>
<comment type="caution">
    <text evidence="3">The sequence shown here is derived from an EMBL/GenBank/DDBJ whole genome shotgun (WGS) entry which is preliminary data.</text>
</comment>
<protein>
    <submittedName>
        <fullName evidence="3">DNA-binding response regulator</fullName>
    </submittedName>
</protein>
<organism evidence="3 4">
    <name type="scientific">Tenebrionibacter intestinalis</name>
    <dbReference type="NCBI Taxonomy" id="2799638"/>
    <lineage>
        <taxon>Bacteria</taxon>
        <taxon>Pseudomonadati</taxon>
        <taxon>Pseudomonadota</taxon>
        <taxon>Gammaproteobacteria</taxon>
        <taxon>Enterobacterales</taxon>
        <taxon>Enterobacteriaceae</taxon>
        <taxon>Tenebrionibacter/Tenebrionicola group</taxon>
        <taxon>Tenebrionibacter</taxon>
    </lineage>
</organism>
<dbReference type="RefSeq" id="WP_238713327.1">
    <property type="nucleotide sequence ID" value="NZ_JAEPBH010000014.1"/>
</dbReference>
<dbReference type="InterPro" id="IPR016032">
    <property type="entry name" value="Sig_transdc_resp-reg_C-effctor"/>
</dbReference>
<evidence type="ECO:0000256" key="1">
    <source>
        <dbReference type="ARBA" id="ARBA00023125"/>
    </source>
</evidence>